<reference evidence="15" key="1">
    <citation type="submission" date="2023-03" db="EMBL/GenBank/DDBJ databases">
        <title>Chromosome-scale reference genome and RAD-based genetic map of yellow starthistle (Centaurea solstitialis) reveal putative structural variation and QTLs associated with invader traits.</title>
        <authorList>
            <person name="Reatini B."/>
            <person name="Cang F.A."/>
            <person name="Jiang Q."/>
            <person name="Mckibben M.T.W."/>
            <person name="Barker M.S."/>
            <person name="Rieseberg L.H."/>
            <person name="Dlugosch K.M."/>
        </authorList>
    </citation>
    <scope>NUCLEOTIDE SEQUENCE</scope>
    <source>
        <strain evidence="15">CAN-66</strain>
        <tissue evidence="15">Leaf</tissue>
    </source>
</reference>
<organism evidence="15 16">
    <name type="scientific">Centaurea solstitialis</name>
    <name type="common">yellow star-thistle</name>
    <dbReference type="NCBI Taxonomy" id="347529"/>
    <lineage>
        <taxon>Eukaryota</taxon>
        <taxon>Viridiplantae</taxon>
        <taxon>Streptophyta</taxon>
        <taxon>Embryophyta</taxon>
        <taxon>Tracheophyta</taxon>
        <taxon>Spermatophyta</taxon>
        <taxon>Magnoliopsida</taxon>
        <taxon>eudicotyledons</taxon>
        <taxon>Gunneridae</taxon>
        <taxon>Pentapetalae</taxon>
        <taxon>asterids</taxon>
        <taxon>campanulids</taxon>
        <taxon>Asterales</taxon>
        <taxon>Asteraceae</taxon>
        <taxon>Carduoideae</taxon>
        <taxon>Cardueae</taxon>
        <taxon>Centaureinae</taxon>
        <taxon>Centaurea</taxon>
    </lineage>
</organism>
<dbReference type="EC" id="3.1.1.11" evidence="4 12"/>
<dbReference type="Proteomes" id="UP001172457">
    <property type="component" value="Chromosome 2"/>
</dbReference>
<dbReference type="SUPFAM" id="SSF101148">
    <property type="entry name" value="Plant invertase/pectin methylesterase inhibitor"/>
    <property type="match status" value="1"/>
</dbReference>
<dbReference type="GO" id="GO:0042545">
    <property type="term" value="P:cell wall modification"/>
    <property type="evidence" value="ECO:0007669"/>
    <property type="project" value="UniProtKB-UniRule"/>
</dbReference>
<dbReference type="PANTHER" id="PTHR31707">
    <property type="entry name" value="PECTINESTERASE"/>
    <property type="match status" value="1"/>
</dbReference>
<dbReference type="InterPro" id="IPR035513">
    <property type="entry name" value="Invertase/methylesterase_inhib"/>
</dbReference>
<keyword evidence="5 12" id="KW-0378">Hydrolase</keyword>
<comment type="similarity">
    <text evidence="3">In the C-terminal section; belongs to the pectinesterase family.</text>
</comment>
<dbReference type="InterPro" id="IPR012334">
    <property type="entry name" value="Pectin_lyas_fold"/>
</dbReference>
<dbReference type="SUPFAM" id="SSF51126">
    <property type="entry name" value="Pectin lyase-like"/>
    <property type="match status" value="1"/>
</dbReference>
<keyword evidence="16" id="KW-1185">Reference proteome</keyword>
<accession>A0AA38WRW8</accession>
<comment type="pathway">
    <text evidence="1 12">Glycan metabolism; pectin degradation; 2-dehydro-3-deoxy-D-gluconate from pectin: step 1/5.</text>
</comment>
<evidence type="ECO:0000256" key="3">
    <source>
        <dbReference type="ARBA" id="ARBA00007786"/>
    </source>
</evidence>
<evidence type="ECO:0000256" key="13">
    <source>
        <dbReference type="SAM" id="MobiDB-lite"/>
    </source>
</evidence>
<keyword evidence="8" id="KW-0325">Glycoprotein</keyword>
<dbReference type="InterPro" id="IPR011050">
    <property type="entry name" value="Pectin_lyase_fold/virulence"/>
</dbReference>
<feature type="domain" description="Pectinesterase inhibitor" evidence="14">
    <location>
        <begin position="31"/>
        <end position="194"/>
    </location>
</feature>
<evidence type="ECO:0000313" key="15">
    <source>
        <dbReference type="EMBL" id="KAJ9559941.1"/>
    </source>
</evidence>
<dbReference type="PROSITE" id="PS00503">
    <property type="entry name" value="PECTINESTERASE_2"/>
    <property type="match status" value="1"/>
</dbReference>
<keyword evidence="7" id="KW-1015">Disulfide bond</keyword>
<dbReference type="GO" id="GO:0030599">
    <property type="term" value="F:pectinesterase activity"/>
    <property type="evidence" value="ECO:0007669"/>
    <property type="project" value="UniProtKB-UniRule"/>
</dbReference>
<evidence type="ECO:0000313" key="16">
    <source>
        <dbReference type="Proteomes" id="UP001172457"/>
    </source>
</evidence>
<feature type="region of interest" description="Disordered" evidence="13">
    <location>
        <begin position="200"/>
        <end position="219"/>
    </location>
</feature>
<dbReference type="AlphaFoldDB" id="A0AA38WRW8"/>
<evidence type="ECO:0000256" key="10">
    <source>
        <dbReference type="ARBA" id="ARBA00047928"/>
    </source>
</evidence>
<evidence type="ECO:0000259" key="14">
    <source>
        <dbReference type="SMART" id="SM00856"/>
    </source>
</evidence>
<keyword evidence="12" id="KW-0732">Signal</keyword>
<dbReference type="Gene3D" id="2.160.20.10">
    <property type="entry name" value="Single-stranded right-handed beta-helix, Pectin lyase-like"/>
    <property type="match status" value="1"/>
</dbReference>
<comment type="caution">
    <text evidence="15">The sequence shown here is derived from an EMBL/GenBank/DDBJ whole genome shotgun (WGS) entry which is preliminary data.</text>
</comment>
<protein>
    <recommendedName>
        <fullName evidence="4 12">Pectinesterase</fullName>
        <ecNumber evidence="4 12">3.1.1.11</ecNumber>
    </recommendedName>
</protein>
<keyword evidence="6 12" id="KW-0063">Aspartyl esterase</keyword>
<dbReference type="EMBL" id="JARYMX010000002">
    <property type="protein sequence ID" value="KAJ9559941.1"/>
    <property type="molecule type" value="Genomic_DNA"/>
</dbReference>
<comment type="catalytic activity">
    <reaction evidence="10 12">
        <text>[(1-&gt;4)-alpha-D-galacturonosyl methyl ester](n) + n H2O = [(1-&gt;4)-alpha-D-galacturonosyl](n) + n methanol + n H(+)</text>
        <dbReference type="Rhea" id="RHEA:22380"/>
        <dbReference type="Rhea" id="RHEA-COMP:14570"/>
        <dbReference type="Rhea" id="RHEA-COMP:14573"/>
        <dbReference type="ChEBI" id="CHEBI:15377"/>
        <dbReference type="ChEBI" id="CHEBI:15378"/>
        <dbReference type="ChEBI" id="CHEBI:17790"/>
        <dbReference type="ChEBI" id="CHEBI:140522"/>
        <dbReference type="ChEBI" id="CHEBI:140523"/>
        <dbReference type="EC" id="3.1.1.11"/>
    </reaction>
</comment>
<feature type="non-terminal residue" evidence="15">
    <location>
        <position position="1"/>
    </location>
</feature>
<sequence>MSGGMMMKMILVVLFLFANYSSSSSSSSSHEHGGLIESCCGTTLYPKICYSTIDRSSSSSSLATKKDVIQLTIRKTKDIIQNDLYAINNLIITTTTSTSTTTTKIALHDCLDMLLGTLDALDTAMQRLATYNATNKRYLIKQQADHLKTLMSTTITNKETCFDGFSHHNHHFLKSVVRPQLDLGGKMCSNVLAMINNMTDTDMTNSDQGREERKLNEESSSRWPRWLSARDRKLLFWWSVVTPNVTVSKDGNGNYTTVAEAVEAAPSESKTRYIIKIHAGVYDEYVEIPRKKTNIMLVGDDRSTTIITGNKSVAGGTTTTKSATVAAVGDGFLAKDITFLNTAGASGHQAVALRVASDLSAFYRCAMIGYQDTLYVHSNRQFYVNCHIVGTVDFIFGNAAAVFQFCDIQARLPNMITAQGRTDPNQNTGLVIQKCKIGATPDLKPVQANYSTYLGRPWKEYSKTVVMRSIIDDVIEPKGWAQWDGDFGLETLYYREYWNWGPGSDTSKRVTWKGWGVIKDRGEANLFTPATFINAWDWLRSTGFPFWP</sequence>
<dbReference type="InterPro" id="IPR006501">
    <property type="entry name" value="Pectinesterase_inhib_dom"/>
</dbReference>
<keyword evidence="9" id="KW-0961">Cell wall biogenesis/degradation</keyword>
<gene>
    <name evidence="15" type="ORF">OSB04_005101</name>
</gene>
<comment type="similarity">
    <text evidence="2">In the N-terminal section; belongs to the PMEI family.</text>
</comment>
<dbReference type="InterPro" id="IPR000070">
    <property type="entry name" value="Pectinesterase_cat"/>
</dbReference>
<evidence type="ECO:0000256" key="5">
    <source>
        <dbReference type="ARBA" id="ARBA00022801"/>
    </source>
</evidence>
<evidence type="ECO:0000256" key="1">
    <source>
        <dbReference type="ARBA" id="ARBA00005184"/>
    </source>
</evidence>
<dbReference type="Pfam" id="PF04043">
    <property type="entry name" value="PMEI"/>
    <property type="match status" value="1"/>
</dbReference>
<evidence type="ECO:0000256" key="4">
    <source>
        <dbReference type="ARBA" id="ARBA00013229"/>
    </source>
</evidence>
<feature type="active site" evidence="11">
    <location>
        <position position="393"/>
    </location>
</feature>
<evidence type="ECO:0000256" key="9">
    <source>
        <dbReference type="ARBA" id="ARBA00023316"/>
    </source>
</evidence>
<feature type="chain" id="PRO_5041489934" description="Pectinesterase" evidence="12">
    <location>
        <begin position="24"/>
        <end position="548"/>
    </location>
</feature>
<dbReference type="Pfam" id="PF01095">
    <property type="entry name" value="Pectinesterase"/>
    <property type="match status" value="1"/>
</dbReference>
<feature type="compositionally biased region" description="Basic and acidic residues" evidence="13">
    <location>
        <begin position="208"/>
        <end position="219"/>
    </location>
</feature>
<name>A0AA38WRW8_9ASTR</name>
<dbReference type="GO" id="GO:0045490">
    <property type="term" value="P:pectin catabolic process"/>
    <property type="evidence" value="ECO:0007669"/>
    <property type="project" value="UniProtKB-UniRule"/>
</dbReference>
<feature type="signal peptide" evidence="12">
    <location>
        <begin position="1"/>
        <end position="23"/>
    </location>
</feature>
<dbReference type="CDD" id="cd15798">
    <property type="entry name" value="PMEI-like_3"/>
    <property type="match status" value="1"/>
</dbReference>
<evidence type="ECO:0000256" key="2">
    <source>
        <dbReference type="ARBA" id="ARBA00006027"/>
    </source>
</evidence>
<evidence type="ECO:0000256" key="6">
    <source>
        <dbReference type="ARBA" id="ARBA00023085"/>
    </source>
</evidence>
<evidence type="ECO:0000256" key="8">
    <source>
        <dbReference type="ARBA" id="ARBA00023180"/>
    </source>
</evidence>
<dbReference type="FunFam" id="1.20.140.40:FF:000010">
    <property type="entry name" value="Pectinesterase"/>
    <property type="match status" value="1"/>
</dbReference>
<dbReference type="NCBIfam" id="TIGR01614">
    <property type="entry name" value="PME_inhib"/>
    <property type="match status" value="1"/>
</dbReference>
<evidence type="ECO:0000256" key="11">
    <source>
        <dbReference type="PROSITE-ProRule" id="PRU10040"/>
    </source>
</evidence>
<proteinExistence type="inferred from homology"/>
<dbReference type="Gene3D" id="1.20.140.40">
    <property type="entry name" value="Invertase/pectin methylesterase inhibitor family protein"/>
    <property type="match status" value="1"/>
</dbReference>
<evidence type="ECO:0000256" key="7">
    <source>
        <dbReference type="ARBA" id="ARBA00023157"/>
    </source>
</evidence>
<dbReference type="SMART" id="SM00856">
    <property type="entry name" value="PMEI"/>
    <property type="match status" value="1"/>
</dbReference>
<evidence type="ECO:0000256" key="12">
    <source>
        <dbReference type="RuleBase" id="RU000589"/>
    </source>
</evidence>
<dbReference type="FunFam" id="2.160.20.10:FF:000001">
    <property type="entry name" value="Pectinesterase"/>
    <property type="match status" value="1"/>
</dbReference>
<dbReference type="GO" id="GO:0004857">
    <property type="term" value="F:enzyme inhibitor activity"/>
    <property type="evidence" value="ECO:0007669"/>
    <property type="project" value="InterPro"/>
</dbReference>
<dbReference type="InterPro" id="IPR033131">
    <property type="entry name" value="Pectinesterase_Asp_AS"/>
</dbReference>